<evidence type="ECO:0000256" key="6">
    <source>
        <dbReference type="SAM" id="Phobius"/>
    </source>
</evidence>
<evidence type="ECO:0000256" key="1">
    <source>
        <dbReference type="ARBA" id="ARBA00004141"/>
    </source>
</evidence>
<evidence type="ECO:0000313" key="8">
    <source>
        <dbReference type="Proteomes" id="UP000075636"/>
    </source>
</evidence>
<feature type="transmembrane region" description="Helical" evidence="6">
    <location>
        <begin position="349"/>
        <end position="368"/>
    </location>
</feature>
<dbReference type="GO" id="GO:0005886">
    <property type="term" value="C:plasma membrane"/>
    <property type="evidence" value="ECO:0007669"/>
    <property type="project" value="TreeGrafter"/>
</dbReference>
<evidence type="ECO:0000313" key="7">
    <source>
        <dbReference type="EMBL" id="KXV47625.1"/>
    </source>
</evidence>
<dbReference type="GO" id="GO:0015138">
    <property type="term" value="F:fumarate transmembrane transporter activity"/>
    <property type="evidence" value="ECO:0007669"/>
    <property type="project" value="TreeGrafter"/>
</dbReference>
<dbReference type="AlphaFoldDB" id="A0A149TI72"/>
<feature type="transmembrane region" description="Helical" evidence="6">
    <location>
        <begin position="310"/>
        <end position="337"/>
    </location>
</feature>
<feature type="transmembrane region" description="Helical" evidence="6">
    <location>
        <begin position="222"/>
        <end position="242"/>
    </location>
</feature>
<dbReference type="OrthoDB" id="9766690at2"/>
<dbReference type="PANTHER" id="PTHR42865:SF1">
    <property type="entry name" value="AEROBIC C4-DICARBOXYLATE TRANSPORT PROTEIN"/>
    <property type="match status" value="1"/>
</dbReference>
<dbReference type="GO" id="GO:0070778">
    <property type="term" value="P:L-aspartate transmembrane transport"/>
    <property type="evidence" value="ECO:0007669"/>
    <property type="project" value="TreeGrafter"/>
</dbReference>
<dbReference type="GO" id="GO:0015141">
    <property type="term" value="F:succinate transmembrane transporter activity"/>
    <property type="evidence" value="ECO:0007669"/>
    <property type="project" value="TreeGrafter"/>
</dbReference>
<feature type="transmembrane region" description="Helical" evidence="6">
    <location>
        <begin position="153"/>
        <end position="171"/>
    </location>
</feature>
<dbReference type="InterPro" id="IPR036458">
    <property type="entry name" value="Na:dicarbo_symporter_sf"/>
</dbReference>
<accession>A0A149TI72</accession>
<dbReference type="Proteomes" id="UP000075636">
    <property type="component" value="Unassembled WGS sequence"/>
</dbReference>
<reference evidence="7 8" key="1">
    <citation type="submission" date="2015-06" db="EMBL/GenBank/DDBJ databases">
        <title>Improved classification and identification of acetic acid bacteria using matrix-assisted laser desorption/ionization time-of-flight mass spectrometry; Gluconobacter nephelii and Gluconobacter uchimurae are later heterotypic synonyms of Gluconobacter japonicus and Gluconobacter oxydans, respectively.</title>
        <authorList>
            <person name="Li L."/>
            <person name="Cleenwerck I."/>
            <person name="De Vuyst L."/>
            <person name="Vandamme P."/>
        </authorList>
    </citation>
    <scope>NUCLEOTIDE SEQUENCE [LARGE SCALE GENOMIC DNA]</scope>
    <source>
        <strain evidence="7 8">LMG 1768</strain>
    </source>
</reference>
<feature type="transmembrane region" description="Helical" evidence="6">
    <location>
        <begin position="41"/>
        <end position="67"/>
    </location>
</feature>
<dbReference type="PANTHER" id="PTHR42865">
    <property type="entry name" value="PROTON/GLUTAMATE-ASPARTATE SYMPORTER"/>
    <property type="match status" value="1"/>
</dbReference>
<proteinExistence type="predicted"/>
<organism evidence="7 8">
    <name type="scientific">Gluconobacter albidus</name>
    <dbReference type="NCBI Taxonomy" id="318683"/>
    <lineage>
        <taxon>Bacteria</taxon>
        <taxon>Pseudomonadati</taxon>
        <taxon>Pseudomonadota</taxon>
        <taxon>Alphaproteobacteria</taxon>
        <taxon>Acetobacterales</taxon>
        <taxon>Acetobacteraceae</taxon>
        <taxon>Gluconobacter</taxon>
    </lineage>
</organism>
<feature type="transmembrane region" description="Helical" evidence="6">
    <location>
        <begin position="79"/>
        <end position="101"/>
    </location>
</feature>
<dbReference type="EMBL" id="LHZR01000108">
    <property type="protein sequence ID" value="KXV47625.1"/>
    <property type="molecule type" value="Genomic_DNA"/>
</dbReference>
<protein>
    <submittedName>
        <fullName evidence="7">C4-dicarboxylate ABC transporter</fullName>
    </submittedName>
</protein>
<keyword evidence="4 6" id="KW-1133">Transmembrane helix</keyword>
<keyword evidence="3 6" id="KW-0812">Transmembrane</keyword>
<keyword evidence="5 6" id="KW-0472">Membrane</keyword>
<dbReference type="Pfam" id="PF00375">
    <property type="entry name" value="SDF"/>
    <property type="match status" value="1"/>
</dbReference>
<dbReference type="PRINTS" id="PR00173">
    <property type="entry name" value="EDTRNSPORT"/>
</dbReference>
<dbReference type="PATRIC" id="fig|318683.6.peg.1588"/>
<name>A0A149TI72_9PROT</name>
<comment type="caution">
    <text evidence="7">The sequence shown here is derived from an EMBL/GenBank/DDBJ whole genome shotgun (WGS) entry which is preliminary data.</text>
</comment>
<feature type="transmembrane region" description="Helical" evidence="6">
    <location>
        <begin position="380"/>
        <end position="404"/>
    </location>
</feature>
<dbReference type="SUPFAM" id="SSF118215">
    <property type="entry name" value="Proton glutamate symport protein"/>
    <property type="match status" value="1"/>
</dbReference>
<feature type="transmembrane region" description="Helical" evidence="6">
    <location>
        <begin position="192"/>
        <end position="216"/>
    </location>
</feature>
<dbReference type="Gene3D" id="1.10.3860.10">
    <property type="entry name" value="Sodium:dicarboxylate symporter"/>
    <property type="match status" value="1"/>
</dbReference>
<dbReference type="GO" id="GO:0015366">
    <property type="term" value="F:malate:proton symporter activity"/>
    <property type="evidence" value="ECO:0007669"/>
    <property type="project" value="TreeGrafter"/>
</dbReference>
<keyword evidence="2" id="KW-0813">Transport</keyword>
<dbReference type="RefSeq" id="WP_062108354.1">
    <property type="nucleotide sequence ID" value="NZ_LHZR01000108.1"/>
</dbReference>
<gene>
    <name evidence="7" type="ORF">AD945_09500</name>
</gene>
<evidence type="ECO:0000256" key="4">
    <source>
        <dbReference type="ARBA" id="ARBA00022989"/>
    </source>
</evidence>
<evidence type="ECO:0000256" key="3">
    <source>
        <dbReference type="ARBA" id="ARBA00022692"/>
    </source>
</evidence>
<comment type="subcellular location">
    <subcellularLocation>
        <location evidence="1">Membrane</location>
        <topology evidence="1">Multi-pass membrane protein</topology>
    </subcellularLocation>
</comment>
<dbReference type="InterPro" id="IPR001991">
    <property type="entry name" value="Na-dicarboxylate_symporter"/>
</dbReference>
<evidence type="ECO:0000256" key="2">
    <source>
        <dbReference type="ARBA" id="ARBA00022448"/>
    </source>
</evidence>
<evidence type="ECO:0000256" key="5">
    <source>
        <dbReference type="ARBA" id="ARBA00023136"/>
    </source>
</evidence>
<sequence>MVKYFAESLFAQVVLATVLGLGAGLFCPFLADDVGWMTALFMRLIIMAVGPLLFCIVTLGILGAGSLKTVGRLGGCAMLYFELMTTVALVVAVVVAMGLGIGQGVGFVPTASDARMIASYGGHAQNLRAEGFSGFLLSLVPHTPAEAFAQGNVLQILVFAIFVGCCLSGMGDRGLPLVRLIESVSDLFSRMMGLIIRVAPLGVFGAMVTTTARYGLGTIGHLAGFTILYFLLVSAFVVCALGGALRIAGVNPLRFARYFREELLIVATTTASDSVLPSLMTKLEKLGVERQVVGIVVPAGYSLNLDALSIYLGLSVIFLANATGTHLTVWQIATLLVTALITSKGAHGIPGFAIVVLAATLASVPSIPPGSLVMLLAVDWFVGIARAVGNFAGNCVAPVLIAAWEKRLDHTAMAEALKQP</sequence>
<dbReference type="STRING" id="318683.A0U94_14015"/>